<dbReference type="SUPFAM" id="SSF51161">
    <property type="entry name" value="Trimeric LpxA-like enzymes"/>
    <property type="match status" value="1"/>
</dbReference>
<dbReference type="Proteomes" id="UP000003586">
    <property type="component" value="Chromosome"/>
</dbReference>
<dbReference type="RefSeq" id="WP_008587845.1">
    <property type="nucleotide sequence ID" value="NZ_CP007035.1"/>
</dbReference>
<keyword evidence="1" id="KW-0444">Lipid biosynthesis</keyword>
<dbReference type="PANTHER" id="PTHR43378">
    <property type="entry name" value="UDP-3-O-ACYLGLUCOSAMINE N-ACYLTRANSFERASE"/>
    <property type="match status" value="1"/>
</dbReference>
<gene>
    <name evidence="8" type="ORF">NIASO_18005</name>
</gene>
<dbReference type="CDD" id="cd03352">
    <property type="entry name" value="LbH_LpxD"/>
    <property type="match status" value="1"/>
</dbReference>
<evidence type="ECO:0000256" key="5">
    <source>
        <dbReference type="ARBA" id="ARBA00023098"/>
    </source>
</evidence>
<evidence type="ECO:0000256" key="6">
    <source>
        <dbReference type="ARBA" id="ARBA00023315"/>
    </source>
</evidence>
<evidence type="ECO:0000256" key="1">
    <source>
        <dbReference type="ARBA" id="ARBA00022516"/>
    </source>
</evidence>
<dbReference type="Pfam" id="PF04613">
    <property type="entry name" value="LpxD"/>
    <property type="match status" value="1"/>
</dbReference>
<dbReference type="InterPro" id="IPR007691">
    <property type="entry name" value="LpxD"/>
</dbReference>
<protein>
    <submittedName>
        <fullName evidence="8">UDP-3-O-(3-hydroxymyristoyl) glucosamine N-acyltransferase</fullName>
    </submittedName>
</protein>
<keyword evidence="6 8" id="KW-0012">Acyltransferase</keyword>
<keyword evidence="5" id="KW-0443">Lipid metabolism</keyword>
<dbReference type="Pfam" id="PF00132">
    <property type="entry name" value="Hexapep"/>
    <property type="match status" value="1"/>
</dbReference>
<organism evidence="8 9">
    <name type="scientific">Niabella soli DSM 19437</name>
    <dbReference type="NCBI Taxonomy" id="929713"/>
    <lineage>
        <taxon>Bacteria</taxon>
        <taxon>Pseudomonadati</taxon>
        <taxon>Bacteroidota</taxon>
        <taxon>Chitinophagia</taxon>
        <taxon>Chitinophagales</taxon>
        <taxon>Chitinophagaceae</taxon>
        <taxon>Niabella</taxon>
    </lineage>
</organism>
<sequence length="319" mass="34304">MRFKNPVPLSEIAALIDAKITGNEKAAAKGINEIHQVAEGDLVFVDHPKYYATAINSAASFIIINAEQAIPEGKALLIVEEPFEAYLKIVETYYPFRPSMELRAESAQVGTGSVIMPNVYLGNHVTVGKNCIIYPNVTILDDCSIGDDVVIQSGTVIGSNAFYYNKKANRPIHYKRMTSCGTVEIEGGVEIGAGCTIDRGVTGVTRIGAGTKMDNQVHIGHDTLVGKNCLFASQVGIAGATVIEDEVILWGQVGVSKTLTVGKGAVVFAQSGVPSSLKGNQVYFGSPAIPAQEKRKELVWVKRIPELWEKVNALLAKEK</sequence>
<dbReference type="NCBIfam" id="NF002060">
    <property type="entry name" value="PRK00892.1"/>
    <property type="match status" value="1"/>
</dbReference>
<keyword evidence="9" id="KW-1185">Reference proteome</keyword>
<dbReference type="InterPro" id="IPR001451">
    <property type="entry name" value="Hexapep"/>
</dbReference>
<dbReference type="InterPro" id="IPR020573">
    <property type="entry name" value="UDP_GlcNAc_AcTrfase_non-rep"/>
</dbReference>
<dbReference type="AlphaFoldDB" id="W0F5C5"/>
<dbReference type="HOGENOM" id="CLU_049865_0_2_10"/>
<evidence type="ECO:0000256" key="4">
    <source>
        <dbReference type="ARBA" id="ARBA00022737"/>
    </source>
</evidence>
<dbReference type="EMBL" id="CP007035">
    <property type="protein sequence ID" value="AHF16551.1"/>
    <property type="molecule type" value="Genomic_DNA"/>
</dbReference>
<keyword evidence="3 8" id="KW-0808">Transferase</keyword>
<accession>W0F5C5</accession>
<evidence type="ECO:0000256" key="2">
    <source>
        <dbReference type="ARBA" id="ARBA00022556"/>
    </source>
</evidence>
<evidence type="ECO:0000313" key="9">
    <source>
        <dbReference type="Proteomes" id="UP000003586"/>
    </source>
</evidence>
<dbReference type="GO" id="GO:0016410">
    <property type="term" value="F:N-acyltransferase activity"/>
    <property type="evidence" value="ECO:0007669"/>
    <property type="project" value="InterPro"/>
</dbReference>
<dbReference type="Gene3D" id="2.160.10.10">
    <property type="entry name" value="Hexapeptide repeat proteins"/>
    <property type="match status" value="1"/>
</dbReference>
<dbReference type="InterPro" id="IPR011004">
    <property type="entry name" value="Trimer_LpxA-like_sf"/>
</dbReference>
<dbReference type="KEGG" id="nso:NIASO_18005"/>
<evidence type="ECO:0000313" key="8">
    <source>
        <dbReference type="EMBL" id="AHF16551.1"/>
    </source>
</evidence>
<dbReference type="Gene3D" id="3.40.1390.10">
    <property type="entry name" value="MurE/MurF, N-terminal domain"/>
    <property type="match status" value="1"/>
</dbReference>
<name>W0F5C5_9BACT</name>
<evidence type="ECO:0000256" key="3">
    <source>
        <dbReference type="ARBA" id="ARBA00022679"/>
    </source>
</evidence>
<keyword evidence="4" id="KW-0677">Repeat</keyword>
<dbReference type="STRING" id="929713.NIASO_18005"/>
<dbReference type="GO" id="GO:0016020">
    <property type="term" value="C:membrane"/>
    <property type="evidence" value="ECO:0007669"/>
    <property type="project" value="GOC"/>
</dbReference>
<dbReference type="OrthoDB" id="9784739at2"/>
<dbReference type="eggNOG" id="COG1044">
    <property type="taxonomic scope" value="Bacteria"/>
</dbReference>
<feature type="domain" description="UDP-3-O-[3-hydroxymyristoyl] glucosamine N-acyltransferase non-repeat region" evidence="7">
    <location>
        <begin position="30"/>
        <end position="91"/>
    </location>
</feature>
<reference evidence="8 9" key="1">
    <citation type="submission" date="2013-12" db="EMBL/GenBank/DDBJ databases">
        <authorList>
            <consortium name="DOE Joint Genome Institute"/>
            <person name="Eisen J."/>
            <person name="Huntemann M."/>
            <person name="Han J."/>
            <person name="Chen A."/>
            <person name="Kyrpides N."/>
            <person name="Mavromatis K."/>
            <person name="Markowitz V."/>
            <person name="Palaniappan K."/>
            <person name="Ivanova N."/>
            <person name="Schaumberg A."/>
            <person name="Pati A."/>
            <person name="Liolios K."/>
            <person name="Nordberg H.P."/>
            <person name="Cantor M.N."/>
            <person name="Hua S.X."/>
            <person name="Woyke T."/>
        </authorList>
    </citation>
    <scope>NUCLEOTIDE SEQUENCE [LARGE SCALE GENOMIC DNA]</scope>
    <source>
        <strain evidence="9">DSM 19437</strain>
    </source>
</reference>
<evidence type="ECO:0000259" key="7">
    <source>
        <dbReference type="Pfam" id="PF04613"/>
    </source>
</evidence>
<dbReference type="GO" id="GO:0009245">
    <property type="term" value="P:lipid A biosynthetic process"/>
    <property type="evidence" value="ECO:0007669"/>
    <property type="project" value="UniProtKB-KW"/>
</dbReference>
<dbReference type="PANTHER" id="PTHR43378:SF2">
    <property type="entry name" value="UDP-3-O-ACYLGLUCOSAMINE N-ACYLTRANSFERASE 1, MITOCHONDRIAL-RELATED"/>
    <property type="match status" value="1"/>
</dbReference>
<proteinExistence type="predicted"/>
<keyword evidence="2" id="KW-0441">Lipid A biosynthesis</keyword>